<feature type="domain" description="ABC transporter" evidence="8">
    <location>
        <begin position="6"/>
        <end position="236"/>
    </location>
</feature>
<evidence type="ECO:0000256" key="3">
    <source>
        <dbReference type="ARBA" id="ARBA00022741"/>
    </source>
</evidence>
<dbReference type="Pfam" id="PF00005">
    <property type="entry name" value="ABC_tran"/>
    <property type="match status" value="1"/>
</dbReference>
<evidence type="ECO:0000259" key="9">
    <source>
        <dbReference type="PROSITE" id="PS51012"/>
    </source>
</evidence>
<dbReference type="InterPro" id="IPR003439">
    <property type="entry name" value="ABC_transporter-like_ATP-bd"/>
</dbReference>
<dbReference type="OrthoDB" id="10255969at2759"/>
<dbReference type="InterPro" id="IPR013525">
    <property type="entry name" value="ABC2_TM"/>
</dbReference>
<comment type="subcellular location">
    <subcellularLocation>
        <location evidence="1">Membrane</location>
        <topology evidence="1">Multi-pass membrane protein</topology>
    </subcellularLocation>
</comment>
<keyword evidence="4" id="KW-0067">ATP-binding</keyword>
<dbReference type="GO" id="GO:0005524">
    <property type="term" value="F:ATP binding"/>
    <property type="evidence" value="ECO:0007669"/>
    <property type="project" value="UniProtKB-KW"/>
</dbReference>
<evidence type="ECO:0000256" key="6">
    <source>
        <dbReference type="ARBA" id="ARBA00023136"/>
    </source>
</evidence>
<evidence type="ECO:0000256" key="1">
    <source>
        <dbReference type="ARBA" id="ARBA00004141"/>
    </source>
</evidence>
<sequence length="703" mass="80064">MSNCSVIVRDVFKSYGNKEVLKNFCMTVEKGEIYGLLGASGCGKTTLLNTLVGRKKVDSGEIWVFNNKVGHKDNYVPGKKIGYMPQDVALVGEFTVRDAIFYFGRIFGMKESRIEERLRELSEFLNLPPDNRFIKNCSGGQQRRVSLAVALVHKAKLLILDEPTVGIDPLLREKIWSYLVKITKEDKISVIITTHYIEECRQANKIGLMREGRLLAEESPTTLLRQFNTDNLEEVFLTLSQKQAEGQLSSLNLKIGDVIHKNDSMVSISSSSQSIPDGHASTDELMKEHKSRNSVINRNRIKALLDKNCKQFYRNSLAVTFLLGMPILEMLMVRYSLGLDMRNIGLGIVNNENMNSTCFNYSYNDTVEVENNECHFKNLSCRFLEMLDNHPMINKIYYNTIEEANYGASHGETYGYMFFPKNFSFSLEGRLRDMRYAENSILDFGQIKVRLDMSNQQIGTTLKSKLIDLYLDFQKSVFVDCKYEAKAADIPIQTDYIYGYKNDPFQVFVIPGVIITMMFFFGALMTSQILVLEKHEGIWDRSIVAGVTAVEMTFSHLFFQAIIAVIQTMEMIIVIYVIYEYKYIGSMWLMYLIAYFQGICGMSYGLFVSSVSTNQMMSSNAVMGFYLPLIIISGIIWPVEGMPSALQIMSRLFPCTMAVEAFGNVVHKGLKINDIKTIQGLSISLIWGVIFVLITLFFLKRQR</sequence>
<dbReference type="PROSITE" id="PS51012">
    <property type="entry name" value="ABC_TM2"/>
    <property type="match status" value="1"/>
</dbReference>
<dbReference type="InterPro" id="IPR027417">
    <property type="entry name" value="P-loop_NTPase"/>
</dbReference>
<name>A0A9N9SP90_DIABA</name>
<accession>A0A9N9SP90</accession>
<dbReference type="Pfam" id="PF12698">
    <property type="entry name" value="ABC2_membrane_3"/>
    <property type="match status" value="1"/>
</dbReference>
<keyword evidence="2 7" id="KW-0812">Transmembrane</keyword>
<dbReference type="InterPro" id="IPR047817">
    <property type="entry name" value="ABC2_TM_bact-type"/>
</dbReference>
<evidence type="ECO:0000313" key="11">
    <source>
        <dbReference type="Proteomes" id="UP001153709"/>
    </source>
</evidence>
<dbReference type="AlphaFoldDB" id="A0A9N9SP90"/>
<proteinExistence type="predicted"/>
<feature type="domain" description="ABC transmembrane type-2" evidence="9">
    <location>
        <begin position="455"/>
        <end position="702"/>
    </location>
</feature>
<dbReference type="PROSITE" id="PS50893">
    <property type="entry name" value="ABC_TRANSPORTER_2"/>
    <property type="match status" value="1"/>
</dbReference>
<feature type="transmembrane region" description="Helical" evidence="7">
    <location>
        <begin position="507"/>
        <end position="531"/>
    </location>
</feature>
<evidence type="ECO:0000313" key="10">
    <source>
        <dbReference type="EMBL" id="CAG9829050.1"/>
    </source>
</evidence>
<protein>
    <submittedName>
        <fullName evidence="10">Uncharacterized protein</fullName>
    </submittedName>
</protein>
<gene>
    <name evidence="10" type="ORF">DIABBA_LOCUS2909</name>
</gene>
<evidence type="ECO:0000256" key="5">
    <source>
        <dbReference type="ARBA" id="ARBA00022989"/>
    </source>
</evidence>
<dbReference type="GO" id="GO:0016020">
    <property type="term" value="C:membrane"/>
    <property type="evidence" value="ECO:0007669"/>
    <property type="project" value="UniProtKB-SubCell"/>
</dbReference>
<feature type="transmembrane region" description="Helical" evidence="7">
    <location>
        <begin position="588"/>
        <end position="609"/>
    </location>
</feature>
<evidence type="ECO:0000256" key="2">
    <source>
        <dbReference type="ARBA" id="ARBA00022692"/>
    </source>
</evidence>
<dbReference type="PANTHER" id="PTHR43038:SF2">
    <property type="entry name" value="RH61964P"/>
    <property type="match status" value="1"/>
</dbReference>
<organism evidence="10 11">
    <name type="scientific">Diabrotica balteata</name>
    <name type="common">Banded cucumber beetle</name>
    <dbReference type="NCBI Taxonomy" id="107213"/>
    <lineage>
        <taxon>Eukaryota</taxon>
        <taxon>Metazoa</taxon>
        <taxon>Ecdysozoa</taxon>
        <taxon>Arthropoda</taxon>
        <taxon>Hexapoda</taxon>
        <taxon>Insecta</taxon>
        <taxon>Pterygota</taxon>
        <taxon>Neoptera</taxon>
        <taxon>Endopterygota</taxon>
        <taxon>Coleoptera</taxon>
        <taxon>Polyphaga</taxon>
        <taxon>Cucujiformia</taxon>
        <taxon>Chrysomeloidea</taxon>
        <taxon>Chrysomelidae</taxon>
        <taxon>Galerucinae</taxon>
        <taxon>Diabroticina</taxon>
        <taxon>Diabroticites</taxon>
        <taxon>Diabrotica</taxon>
    </lineage>
</organism>
<dbReference type="InterPro" id="IPR003593">
    <property type="entry name" value="AAA+_ATPase"/>
</dbReference>
<dbReference type="PROSITE" id="PS00211">
    <property type="entry name" value="ABC_TRANSPORTER_1"/>
    <property type="match status" value="1"/>
</dbReference>
<dbReference type="Gene3D" id="3.40.50.300">
    <property type="entry name" value="P-loop containing nucleotide triphosphate hydrolases"/>
    <property type="match status" value="1"/>
</dbReference>
<dbReference type="Proteomes" id="UP001153709">
    <property type="component" value="Chromosome 2"/>
</dbReference>
<dbReference type="GO" id="GO:0140359">
    <property type="term" value="F:ABC-type transporter activity"/>
    <property type="evidence" value="ECO:0007669"/>
    <property type="project" value="InterPro"/>
</dbReference>
<dbReference type="InterPro" id="IPR017871">
    <property type="entry name" value="ABC_transporter-like_CS"/>
</dbReference>
<evidence type="ECO:0000259" key="8">
    <source>
        <dbReference type="PROSITE" id="PS50893"/>
    </source>
</evidence>
<keyword evidence="3" id="KW-0547">Nucleotide-binding</keyword>
<dbReference type="GO" id="GO:0016887">
    <property type="term" value="F:ATP hydrolysis activity"/>
    <property type="evidence" value="ECO:0007669"/>
    <property type="project" value="InterPro"/>
</dbReference>
<dbReference type="EMBL" id="OU898277">
    <property type="protein sequence ID" value="CAG9829050.1"/>
    <property type="molecule type" value="Genomic_DNA"/>
</dbReference>
<evidence type="ECO:0000256" key="4">
    <source>
        <dbReference type="ARBA" id="ARBA00022840"/>
    </source>
</evidence>
<keyword evidence="6 7" id="KW-0472">Membrane</keyword>
<dbReference type="SMART" id="SM00382">
    <property type="entry name" value="AAA"/>
    <property type="match status" value="1"/>
</dbReference>
<keyword evidence="11" id="KW-1185">Reference proteome</keyword>
<reference evidence="10" key="1">
    <citation type="submission" date="2022-01" db="EMBL/GenBank/DDBJ databases">
        <authorList>
            <person name="King R."/>
        </authorList>
    </citation>
    <scope>NUCLEOTIDE SEQUENCE</scope>
</reference>
<feature type="transmembrane region" description="Helical" evidence="7">
    <location>
        <begin position="678"/>
        <end position="699"/>
    </location>
</feature>
<feature type="transmembrane region" description="Helical" evidence="7">
    <location>
        <begin position="621"/>
        <end position="639"/>
    </location>
</feature>
<keyword evidence="5 7" id="KW-1133">Transmembrane helix</keyword>
<dbReference type="SUPFAM" id="SSF52540">
    <property type="entry name" value="P-loop containing nucleoside triphosphate hydrolases"/>
    <property type="match status" value="1"/>
</dbReference>
<feature type="transmembrane region" description="Helical" evidence="7">
    <location>
        <begin position="557"/>
        <end position="579"/>
    </location>
</feature>
<dbReference type="PANTHER" id="PTHR43038">
    <property type="entry name" value="ATP-BINDING CASSETTE, SUB-FAMILY H, MEMBER 1"/>
    <property type="match status" value="1"/>
</dbReference>
<evidence type="ECO:0000256" key="7">
    <source>
        <dbReference type="SAM" id="Phobius"/>
    </source>
</evidence>